<dbReference type="InterPro" id="IPR000725">
    <property type="entry name" value="Olfact_rcpt"/>
</dbReference>
<dbReference type="PROSITE" id="PS50262">
    <property type="entry name" value="G_PROTEIN_RECEP_F1_2"/>
    <property type="match status" value="1"/>
</dbReference>
<evidence type="ECO:0000256" key="12">
    <source>
        <dbReference type="SAM" id="Phobius"/>
    </source>
</evidence>
<organism evidence="14 15">
    <name type="scientific">Pteropus alecto</name>
    <name type="common">Black flying fox</name>
    <dbReference type="NCBI Taxonomy" id="9402"/>
    <lineage>
        <taxon>Eukaryota</taxon>
        <taxon>Metazoa</taxon>
        <taxon>Chordata</taxon>
        <taxon>Craniata</taxon>
        <taxon>Vertebrata</taxon>
        <taxon>Euteleostomi</taxon>
        <taxon>Mammalia</taxon>
        <taxon>Eutheria</taxon>
        <taxon>Laurasiatheria</taxon>
        <taxon>Chiroptera</taxon>
        <taxon>Yinpterochiroptera</taxon>
        <taxon>Pteropodoidea</taxon>
        <taxon>Pteropodidae</taxon>
        <taxon>Pteropodinae</taxon>
        <taxon>Pteropus</taxon>
    </lineage>
</organism>
<feature type="transmembrane region" description="Helical" evidence="12">
    <location>
        <begin position="197"/>
        <end position="219"/>
    </location>
</feature>
<reference evidence="15" key="1">
    <citation type="journal article" date="2013" name="Science">
        <title>Comparative analysis of bat genomes provides insight into the evolution of flight and immunity.</title>
        <authorList>
            <person name="Zhang G."/>
            <person name="Cowled C."/>
            <person name="Shi Z."/>
            <person name="Huang Z."/>
            <person name="Bishop-Lilly K.A."/>
            <person name="Fang X."/>
            <person name="Wynne J.W."/>
            <person name="Xiong Z."/>
            <person name="Baker M.L."/>
            <person name="Zhao W."/>
            <person name="Tachedjian M."/>
            <person name="Zhu Y."/>
            <person name="Zhou P."/>
            <person name="Jiang X."/>
            <person name="Ng J."/>
            <person name="Yang L."/>
            <person name="Wu L."/>
            <person name="Xiao J."/>
            <person name="Feng Y."/>
            <person name="Chen Y."/>
            <person name="Sun X."/>
            <person name="Zhang Y."/>
            <person name="Marsh G.A."/>
            <person name="Crameri G."/>
            <person name="Broder C.C."/>
            <person name="Frey K.G."/>
            <person name="Wang L.F."/>
            <person name="Wang J."/>
        </authorList>
    </citation>
    <scope>NUCLEOTIDE SEQUENCE [LARGE SCALE GENOMIC DNA]</scope>
</reference>
<evidence type="ECO:0000256" key="2">
    <source>
        <dbReference type="ARBA" id="ARBA00004651"/>
    </source>
</evidence>
<dbReference type="AlphaFoldDB" id="L5KCC3"/>
<keyword evidence="4 10" id="KW-0812">Transmembrane</keyword>
<dbReference type="PRINTS" id="PR00237">
    <property type="entry name" value="GPCRRHODOPSN"/>
</dbReference>
<keyword evidence="6 10" id="KW-0297">G-protein coupled receptor</keyword>
<dbReference type="InterPro" id="IPR000276">
    <property type="entry name" value="GPCR_Rhodpsn"/>
</dbReference>
<dbReference type="Gene3D" id="1.10.287.140">
    <property type="match status" value="1"/>
</dbReference>
<dbReference type="PANTHER" id="PTHR48001">
    <property type="entry name" value="OLFACTORY RECEPTOR"/>
    <property type="match status" value="1"/>
</dbReference>
<dbReference type="PRINTS" id="PR00245">
    <property type="entry name" value="OLFACTORYR"/>
</dbReference>
<dbReference type="GO" id="GO:0004984">
    <property type="term" value="F:olfactory receptor activity"/>
    <property type="evidence" value="ECO:0007669"/>
    <property type="project" value="InterPro"/>
</dbReference>
<evidence type="ECO:0000256" key="7">
    <source>
        <dbReference type="ARBA" id="ARBA00023136"/>
    </source>
</evidence>
<keyword evidence="7 12" id="KW-0472">Membrane</keyword>
<keyword evidence="5 12" id="KW-1133">Transmembrane helix</keyword>
<evidence type="ECO:0000256" key="4">
    <source>
        <dbReference type="ARBA" id="ARBA00022692"/>
    </source>
</evidence>
<dbReference type="Gene3D" id="1.20.1070.10">
    <property type="entry name" value="Rhodopsin 7-helix transmembrane proteins"/>
    <property type="match status" value="1"/>
</dbReference>
<dbReference type="PROSITE" id="PS00237">
    <property type="entry name" value="G_PROTEIN_RECEP_F1_1"/>
    <property type="match status" value="1"/>
</dbReference>
<dbReference type="GO" id="GO:0004930">
    <property type="term" value="F:G protein-coupled receptor activity"/>
    <property type="evidence" value="ECO:0007669"/>
    <property type="project" value="UniProtKB-KW"/>
</dbReference>
<dbReference type="STRING" id="9402.L5KCC3"/>
<evidence type="ECO:0000256" key="11">
    <source>
        <dbReference type="SAM" id="MobiDB-lite"/>
    </source>
</evidence>
<comment type="function">
    <text evidence="1">Putative odorant or sperm cell receptor.</text>
</comment>
<evidence type="ECO:0000313" key="14">
    <source>
        <dbReference type="EMBL" id="ELK08416.1"/>
    </source>
</evidence>
<evidence type="ECO:0000259" key="13">
    <source>
        <dbReference type="PROSITE" id="PS50262"/>
    </source>
</evidence>
<feature type="region of interest" description="Disordered" evidence="11">
    <location>
        <begin position="55"/>
        <end position="78"/>
    </location>
</feature>
<dbReference type="Proteomes" id="UP000010552">
    <property type="component" value="Unassembled WGS sequence"/>
</dbReference>
<evidence type="ECO:0000256" key="5">
    <source>
        <dbReference type="ARBA" id="ARBA00022989"/>
    </source>
</evidence>
<evidence type="ECO:0000256" key="10">
    <source>
        <dbReference type="RuleBase" id="RU000688"/>
    </source>
</evidence>
<dbReference type="eggNOG" id="ENOG502SI96">
    <property type="taxonomic scope" value="Eukaryota"/>
</dbReference>
<keyword evidence="9 10" id="KW-0807">Transducer</keyword>
<comment type="similarity">
    <text evidence="10">Belongs to the G-protein coupled receptor 1 family.</text>
</comment>
<dbReference type="InterPro" id="IPR017452">
    <property type="entry name" value="GPCR_Rhodpsn_7TM"/>
</dbReference>
<dbReference type="GO" id="GO:0005886">
    <property type="term" value="C:plasma membrane"/>
    <property type="evidence" value="ECO:0007669"/>
    <property type="project" value="UniProtKB-SubCell"/>
</dbReference>
<dbReference type="CDD" id="cd15229">
    <property type="entry name" value="7tmA_OR8S1-like"/>
    <property type="match status" value="1"/>
</dbReference>
<dbReference type="FunFam" id="1.20.1070.10:FF:000015">
    <property type="entry name" value="Olfactory receptor"/>
    <property type="match status" value="1"/>
</dbReference>
<name>L5KCC3_PTEAL</name>
<evidence type="ECO:0000256" key="9">
    <source>
        <dbReference type="ARBA" id="ARBA00023224"/>
    </source>
</evidence>
<gene>
    <name evidence="14" type="ORF">PAL_GLEAN10010008</name>
</gene>
<evidence type="ECO:0000256" key="1">
    <source>
        <dbReference type="ARBA" id="ARBA00003929"/>
    </source>
</evidence>
<feature type="compositionally biased region" description="Polar residues" evidence="11">
    <location>
        <begin position="58"/>
        <end position="78"/>
    </location>
</feature>
<feature type="compositionally biased region" description="Basic and acidic residues" evidence="11">
    <location>
        <begin position="13"/>
        <end position="31"/>
    </location>
</feature>
<accession>L5KCC3</accession>
<evidence type="ECO:0000256" key="8">
    <source>
        <dbReference type="ARBA" id="ARBA00023170"/>
    </source>
</evidence>
<protein>
    <submittedName>
        <fullName evidence="14">Olfactory receptor 8S1</fullName>
    </submittedName>
</protein>
<dbReference type="InParanoid" id="L5KCC3"/>
<keyword evidence="8 10" id="KW-0675">Receptor</keyword>
<keyword evidence="15" id="KW-1185">Reference proteome</keyword>
<dbReference type="Pfam" id="PF13853">
    <property type="entry name" value="7tm_4"/>
    <property type="match status" value="1"/>
</dbReference>
<dbReference type="SUPFAM" id="SSF81321">
    <property type="entry name" value="Family A G protein-coupled receptor-like"/>
    <property type="match status" value="1"/>
</dbReference>
<feature type="region of interest" description="Disordered" evidence="11">
    <location>
        <begin position="1"/>
        <end position="34"/>
    </location>
</feature>
<evidence type="ECO:0000256" key="6">
    <source>
        <dbReference type="ARBA" id="ARBA00023040"/>
    </source>
</evidence>
<evidence type="ECO:0000256" key="3">
    <source>
        <dbReference type="ARBA" id="ARBA00022475"/>
    </source>
</evidence>
<keyword evidence="3" id="KW-1003">Cell membrane</keyword>
<feature type="domain" description="G-protein coupled receptors family 1 profile" evidence="13">
    <location>
        <begin position="140"/>
        <end position="387"/>
    </location>
</feature>
<feature type="transmembrane region" description="Helical" evidence="12">
    <location>
        <begin position="239"/>
        <end position="261"/>
    </location>
</feature>
<feature type="transmembrane region" description="Helical" evidence="12">
    <location>
        <begin position="295"/>
        <end position="318"/>
    </location>
</feature>
<sequence>MVEGFFDRGATTVEDKLMEDGKTPESEEQKQKQNLTHGILRTIKPCKHVLNLSFPIQRGNSSGKSSRANKPNTTSTESPVKEVNVIVKIADVPFPDTRTGEPELSWIVGTYASTIEHTDINAHACITGGYLQTVDQDIYLGIPVNGFFRADSHLHTPMYFFLSHLAFVDLCFSSVTVPKMLENLQSQKKTISVEGCLTQVFFVFFAAGTEACLLSVMAYDRYAAICHPLLYGQIMSKSLYMQLVWGSWGLGFLDALINIFLTMNMVFCEAKIISHYSCEMPSLLSLSCSDISRNLIALLCSTILHGLGTFLLVFLSYARIIATILSISSTSGRSKTFSTCSSHLTAVTLYYGSGLLRHLMPNSGSPMELIFSVQYTVITPMLNPLIYSLKNKEMKAALKRTLEKYLQNIRY</sequence>
<comment type="subcellular location">
    <subcellularLocation>
        <location evidence="2">Cell membrane</location>
        <topology evidence="2">Multi-pass membrane protein</topology>
    </subcellularLocation>
</comment>
<feature type="transmembrane region" description="Helical" evidence="12">
    <location>
        <begin position="158"/>
        <end position="177"/>
    </location>
</feature>
<evidence type="ECO:0000313" key="15">
    <source>
        <dbReference type="Proteomes" id="UP000010552"/>
    </source>
</evidence>
<feature type="transmembrane region" description="Helical" evidence="12">
    <location>
        <begin position="369"/>
        <end position="389"/>
    </location>
</feature>
<proteinExistence type="inferred from homology"/>
<dbReference type="EMBL" id="KB030893">
    <property type="protein sequence ID" value="ELK08416.1"/>
    <property type="molecule type" value="Genomic_DNA"/>
</dbReference>